<evidence type="ECO:0000313" key="3">
    <source>
        <dbReference type="EMBL" id="KZX12912.1"/>
    </source>
</evidence>
<dbReference type="EC" id="3.4.-.-" evidence="3"/>
<sequence length="916" mass="105716">MGKMELLAPAGSFEIFKIAVNSGADAVYISGKNFGARAFAENFTTEEIKKSVEYGHLNNVKVFITINTLINNFEIIDILKYVFKLYKIGVDAIIVQDFGVLKLIQSLFPKIKIHSSTQMTINNFYSSYWAVENGISRIIFPRELSIDEITDINKKLKEKNLNVELEVFSHGALCYSISGNCYISSYNNGRSGNRGACTQPCRRQYNLKYKGHKVDEGYLLSTYDLNTINNLKLLENAGIDSIKLEGRMKSSDYVSTVVNSYKNILDGNEGDYIHDLNMVFNRKFTNGYLLNEKPGNVMGRESSGHKGFYIGEVVELKENLISDSRYDKKNKNSESNKSNNNSNNRNNKNYNYKNFENNKNKNYEDNKNYENSKNYKKNKLENEGYEKEFTEKTVKVLKKNKVDINIGDGIAFEMGDKIKGIYLDNIISQNDSQITFKTTRNLRIGDKVYVSYSHLIHKELKKIKKEYIQSKIAVSLKIKLNSDLTATIDVKFNLNNKKYEFNYKSSEKFEKAINRPTTLEDIEKQLFKTGNTPFYIDNIQLSDYLDDLYIPISSLNKIRREIIKEGEKILLNHYKTDKKESNKAKTKLNHFIKQYKSLDYTIEKKRLNVSVFVDNIKQLKVASDYPLKKIYFDPSYLYTTQESFFENIEETLVEAGKNITTSELVWVLPSFISDSEIIKSKEIFNNLREKGIPISIISENPGLDKVFDTNIYGNHNLNVWNSFSCEILNESNFKSLILSSELSKDEIKEISKKSNLDIEYELLVHGNLEVITSKDDFSNLKNEYTQKNEKGETTEKKDNSLKMENGLDYAILEDKKRKKFKYKVFFDFNKKSHIINKDCLCLIDELGKIANLGLDSIILDCRYSNENYTSNIISLYLKGLDNLNKKNLIALKNEIQNISQSYLTKGNFLEGRLHEN</sequence>
<dbReference type="PATRIC" id="fig|49547.3.peg.867"/>
<feature type="compositionally biased region" description="Low complexity" evidence="1">
    <location>
        <begin position="335"/>
        <end position="355"/>
    </location>
</feature>
<keyword evidence="3" id="KW-0378">Hydrolase</keyword>
<protein>
    <submittedName>
        <fullName evidence="3">Putative protease YdcP</fullName>
        <ecNumber evidence="3">3.4.-.-</ecNumber>
    </submittedName>
</protein>
<dbReference type="GO" id="GO:0006508">
    <property type="term" value="P:proteolysis"/>
    <property type="evidence" value="ECO:0007669"/>
    <property type="project" value="UniProtKB-KW"/>
</dbReference>
<gene>
    <name evidence="3" type="primary">ydcP</name>
    <name evidence="3" type="ORF">MBCUR_08010</name>
</gene>
<dbReference type="GO" id="GO:0008233">
    <property type="term" value="F:peptidase activity"/>
    <property type="evidence" value="ECO:0007669"/>
    <property type="project" value="UniProtKB-KW"/>
</dbReference>
<dbReference type="OrthoDB" id="51464at2157"/>
<dbReference type="PROSITE" id="PS01276">
    <property type="entry name" value="PEPTIDASE_U32"/>
    <property type="match status" value="1"/>
</dbReference>
<dbReference type="PANTHER" id="PTHR30217">
    <property type="entry name" value="PEPTIDASE U32 FAMILY"/>
    <property type="match status" value="1"/>
</dbReference>
<evidence type="ECO:0000313" key="4">
    <source>
        <dbReference type="Proteomes" id="UP000077245"/>
    </source>
</evidence>
<dbReference type="InterPro" id="IPR020988">
    <property type="entry name" value="Pept_U32_collagenase"/>
</dbReference>
<feature type="region of interest" description="Disordered" evidence="1">
    <location>
        <begin position="324"/>
        <end position="378"/>
    </location>
</feature>
<dbReference type="EMBL" id="LWMV01000158">
    <property type="protein sequence ID" value="KZX12912.1"/>
    <property type="molecule type" value="Genomic_DNA"/>
</dbReference>
<accession>A0A166B661</accession>
<dbReference type="Pfam" id="PF01136">
    <property type="entry name" value="Peptidase_U32"/>
    <property type="match status" value="2"/>
</dbReference>
<name>A0A166B661_9EURY</name>
<feature type="domain" description="Peptidase U32 collagenase" evidence="2">
    <location>
        <begin position="448"/>
        <end position="568"/>
    </location>
</feature>
<comment type="caution">
    <text evidence="3">The sequence shown here is derived from an EMBL/GenBank/DDBJ whole genome shotgun (WGS) entry which is preliminary data.</text>
</comment>
<organism evidence="3 4">
    <name type="scientific">Methanobrevibacter curvatus</name>
    <dbReference type="NCBI Taxonomy" id="49547"/>
    <lineage>
        <taxon>Archaea</taxon>
        <taxon>Methanobacteriati</taxon>
        <taxon>Methanobacteriota</taxon>
        <taxon>Methanomada group</taxon>
        <taxon>Methanobacteria</taxon>
        <taxon>Methanobacteriales</taxon>
        <taxon>Methanobacteriaceae</taxon>
        <taxon>Methanobrevibacter</taxon>
    </lineage>
</organism>
<dbReference type="InterPro" id="IPR001539">
    <property type="entry name" value="Peptidase_U32"/>
</dbReference>
<evidence type="ECO:0000256" key="1">
    <source>
        <dbReference type="SAM" id="MobiDB-lite"/>
    </source>
</evidence>
<dbReference type="STRING" id="49547.MBCUR_08010"/>
<keyword evidence="3" id="KW-0645">Protease</keyword>
<feature type="compositionally biased region" description="Basic and acidic residues" evidence="1">
    <location>
        <begin position="356"/>
        <end position="370"/>
    </location>
</feature>
<proteinExistence type="predicted"/>
<evidence type="ECO:0000259" key="2">
    <source>
        <dbReference type="Pfam" id="PF12392"/>
    </source>
</evidence>
<reference evidence="3 4" key="1">
    <citation type="submission" date="2016-04" db="EMBL/GenBank/DDBJ databases">
        <title>Genome sequence of Methanobrevibacter curvatus DSM 11111.</title>
        <authorList>
            <person name="Poehlein A."/>
            <person name="Seedorf H."/>
            <person name="Daniel R."/>
        </authorList>
    </citation>
    <scope>NUCLEOTIDE SEQUENCE [LARGE SCALE GENOMIC DNA]</scope>
    <source>
        <strain evidence="3 4">DSM 11111</strain>
    </source>
</reference>
<dbReference type="Proteomes" id="UP000077245">
    <property type="component" value="Unassembled WGS sequence"/>
</dbReference>
<keyword evidence="4" id="KW-1185">Reference proteome</keyword>
<dbReference type="InterPro" id="IPR051454">
    <property type="entry name" value="RNA/ubiquinone_mod_enzymes"/>
</dbReference>
<feature type="compositionally biased region" description="Basic and acidic residues" evidence="1">
    <location>
        <begin position="324"/>
        <end position="334"/>
    </location>
</feature>
<dbReference type="Pfam" id="PF12392">
    <property type="entry name" value="DUF3656"/>
    <property type="match status" value="1"/>
</dbReference>
<dbReference type="AlphaFoldDB" id="A0A166B661"/>
<dbReference type="PANTHER" id="PTHR30217:SF10">
    <property type="entry name" value="23S RRNA 5-HYDROXYCYTIDINE C2501 SYNTHASE"/>
    <property type="match status" value="1"/>
</dbReference>